<dbReference type="InterPro" id="IPR050525">
    <property type="entry name" value="ECM_Assembly_Org"/>
</dbReference>
<evidence type="ECO:0000259" key="8">
    <source>
        <dbReference type="PROSITE" id="PS50234"/>
    </source>
</evidence>
<keyword evidence="7" id="KW-0732">Signal</keyword>
<keyword evidence="4" id="KW-0677">Repeat</keyword>
<dbReference type="AlphaFoldDB" id="A0A4W3JAI6"/>
<keyword evidence="10" id="KW-1185">Reference proteome</keyword>
<dbReference type="FunFam" id="3.40.50.410:FF:000026">
    <property type="entry name" value="Collagen, type VI, alpha 1"/>
    <property type="match status" value="1"/>
</dbReference>
<gene>
    <name evidence="9" type="primary">LOC103182883</name>
</gene>
<reference evidence="10" key="2">
    <citation type="journal article" date="2007" name="PLoS Biol.">
        <title>Survey sequencing and comparative analysis of the elephant shark (Callorhinchus milii) genome.</title>
        <authorList>
            <person name="Venkatesh B."/>
            <person name="Kirkness E.F."/>
            <person name="Loh Y.H."/>
            <person name="Halpern A.L."/>
            <person name="Lee A.P."/>
            <person name="Johnson J."/>
            <person name="Dandona N."/>
            <person name="Viswanathan L.D."/>
            <person name="Tay A."/>
            <person name="Venter J.C."/>
            <person name="Strausberg R.L."/>
            <person name="Brenner S."/>
        </authorList>
    </citation>
    <scope>NUCLEOTIDE SEQUENCE [LARGE SCALE GENOMIC DNA]</scope>
</reference>
<dbReference type="Proteomes" id="UP000314986">
    <property type="component" value="Unassembled WGS sequence"/>
</dbReference>
<dbReference type="InterPro" id="IPR036465">
    <property type="entry name" value="vWFA_dom_sf"/>
</dbReference>
<dbReference type="SMART" id="SM00327">
    <property type="entry name" value="VWA"/>
    <property type="match status" value="3"/>
</dbReference>
<dbReference type="PANTHER" id="PTHR24020">
    <property type="entry name" value="COLLAGEN ALPHA"/>
    <property type="match status" value="1"/>
</dbReference>
<dbReference type="Pfam" id="PF00092">
    <property type="entry name" value="VWA"/>
    <property type="match status" value="3"/>
</dbReference>
<evidence type="ECO:0000256" key="5">
    <source>
        <dbReference type="ARBA" id="ARBA00022889"/>
    </source>
</evidence>
<dbReference type="SUPFAM" id="SSF53300">
    <property type="entry name" value="vWA-like"/>
    <property type="match status" value="3"/>
</dbReference>
<name>A0A4W3JAI6_CALMI</name>
<keyword evidence="3" id="KW-0272">Extracellular matrix</keyword>
<evidence type="ECO:0000256" key="1">
    <source>
        <dbReference type="ARBA" id="ARBA00004498"/>
    </source>
</evidence>
<dbReference type="GO" id="GO:0007155">
    <property type="term" value="P:cell adhesion"/>
    <property type="evidence" value="ECO:0007669"/>
    <property type="project" value="UniProtKB-KW"/>
</dbReference>
<evidence type="ECO:0000256" key="3">
    <source>
        <dbReference type="ARBA" id="ARBA00022530"/>
    </source>
</evidence>
<reference evidence="9" key="5">
    <citation type="submission" date="2025-09" db="UniProtKB">
        <authorList>
            <consortium name="Ensembl"/>
        </authorList>
    </citation>
    <scope>IDENTIFICATION</scope>
</reference>
<evidence type="ECO:0000256" key="6">
    <source>
        <dbReference type="SAM" id="MobiDB-lite"/>
    </source>
</evidence>
<protein>
    <submittedName>
        <fullName evidence="9">Collagen type VI alpha 1 chain</fullName>
    </submittedName>
</protein>
<dbReference type="InterPro" id="IPR002035">
    <property type="entry name" value="VWF_A"/>
</dbReference>
<dbReference type="Ensembl" id="ENSCMIT00000029876.1">
    <property type="protein sequence ID" value="ENSCMIP00000029410.1"/>
    <property type="gene ID" value="ENSCMIG00000012721.1"/>
</dbReference>
<evidence type="ECO:0000256" key="4">
    <source>
        <dbReference type="ARBA" id="ARBA00022737"/>
    </source>
</evidence>
<feature type="region of interest" description="Disordered" evidence="6">
    <location>
        <begin position="255"/>
        <end position="525"/>
    </location>
</feature>
<dbReference type="GeneTree" id="ENSGT00940000162889"/>
<feature type="domain" description="VWFA" evidence="8">
    <location>
        <begin position="756"/>
        <end position="940"/>
    </location>
</feature>
<feature type="compositionally biased region" description="Acidic residues" evidence="6">
    <location>
        <begin position="489"/>
        <end position="500"/>
    </location>
</feature>
<reference evidence="9" key="4">
    <citation type="submission" date="2025-08" db="UniProtKB">
        <authorList>
            <consortium name="Ensembl"/>
        </authorList>
    </citation>
    <scope>IDENTIFICATION</scope>
</reference>
<dbReference type="Pfam" id="PF01391">
    <property type="entry name" value="Collagen"/>
    <property type="match status" value="2"/>
</dbReference>
<dbReference type="Gene3D" id="3.40.50.410">
    <property type="entry name" value="von Willebrand factor, type A domain"/>
    <property type="match status" value="3"/>
</dbReference>
<proteinExistence type="predicted"/>
<dbReference type="PRINTS" id="PR00453">
    <property type="entry name" value="VWFADOMAIN"/>
</dbReference>
<evidence type="ECO:0000313" key="9">
    <source>
        <dbReference type="Ensembl" id="ENSCMIP00000029410.1"/>
    </source>
</evidence>
<feature type="compositionally biased region" description="Low complexity" evidence="6">
    <location>
        <begin position="378"/>
        <end position="387"/>
    </location>
</feature>
<dbReference type="PROSITE" id="PS50234">
    <property type="entry name" value="VWFA"/>
    <property type="match status" value="3"/>
</dbReference>
<accession>A0A4W3JAI6</accession>
<feature type="domain" description="VWFA" evidence="8">
    <location>
        <begin position="38"/>
        <end position="236"/>
    </location>
</feature>
<dbReference type="InterPro" id="IPR008160">
    <property type="entry name" value="Collagen"/>
</dbReference>
<keyword evidence="2" id="KW-0964">Secreted</keyword>
<evidence type="ECO:0000256" key="7">
    <source>
        <dbReference type="SAM" id="SignalP"/>
    </source>
</evidence>
<comment type="subcellular location">
    <subcellularLocation>
        <location evidence="1">Secreted</location>
        <location evidence="1">Extracellular space</location>
        <location evidence="1">Extracellular matrix</location>
    </subcellularLocation>
</comment>
<sequence>MTSKTLLTLLQLCWMWNFLQAQPYVQGNNVYHGDCPVDLFFVLDTSESVALRVQPYGYLVDLVKKFTRNFIDNLNNRYFRCDQNLEWNAGALHYSDEVMMIAELFHMTDNQKEIMKTKVQDVNFIGKGTYTDCAIQKGAEELLLGGSHHRENKYMIVVTDGHPIEGYKEPCGGLESAVSDAKNQGIKIFSVAITPDHLEARLNLIASDITYRRNFTATSFQEVELNNTIRTILETIYKEVEPVCCSFECQAQRGIPGVHGDPGTKGSDGRRGPHGPAGVPGPPGDSGYPGLPGCKGSPGFDGLTGPLGPKGDPGPFGSKGEKGRPGVNGERGRQGSIGKTGEKGDPGTRGSNGELGERGDDVSENILSVKSLPGVLGEDGPAGPPGRRGSRGTKGDSGPQGEQGREGPTGKQGNPGEPGKRGPLGFKGDEGLPGQEGPKGPLGAKGYPGDPGPMGETGDSGEPGNGTRGPQGLPVSGTEGLPGPKGDDGEPGDPGEDNDVPGEIGRKGAKGYRGGEGLPGPPGSIGIPGPSVKLFLFSECKCGPIDLLFIVDSSESIGAANFRLAKQFIITVIERLSKDEKLKFDGKESNVGVVQYSHQGTEELVSMKSQNINSLTELKSAIKNLRWIAGGTYTGTALDWSKTAFGGGLDKVKVVLVLTDGRSEIYRDPIPLSALCGSNTNVVAIGVDDIFKTEAASENLGQIACSSGPSPGLNLKRTNFLELLEDSFLETVTSFICKEINRVHCFSTVQFNSQADITFLMDSSTSVGSRNFETTKTLVKRLADRFLKAKQLTPNAVRLSVIQYSTRPKIEVDFSSDYNAIARAIDKMAFMNNATDVGGALEHTINIYKNSLNRMKRILLFSDGRSQGELVNTIKQQVLAATREDIELYVIAVGEHVNEDNLRILVTGKSNVFNVDYSAKHLFRVKDYDSLLKGVLYQTISKHMSRD</sequence>
<feature type="chain" id="PRO_5021305297" evidence="7">
    <location>
        <begin position="22"/>
        <end position="947"/>
    </location>
</feature>
<reference evidence="10" key="3">
    <citation type="journal article" date="2014" name="Nature">
        <title>Elephant shark genome provides unique insights into gnathostome evolution.</title>
        <authorList>
            <consortium name="International Elephant Shark Genome Sequencing Consortium"/>
            <person name="Venkatesh B."/>
            <person name="Lee A.P."/>
            <person name="Ravi V."/>
            <person name="Maurya A.K."/>
            <person name="Lian M.M."/>
            <person name="Swann J.B."/>
            <person name="Ohta Y."/>
            <person name="Flajnik M.F."/>
            <person name="Sutoh Y."/>
            <person name="Kasahara M."/>
            <person name="Hoon S."/>
            <person name="Gangu V."/>
            <person name="Roy S.W."/>
            <person name="Irimia M."/>
            <person name="Korzh V."/>
            <person name="Kondrychyn I."/>
            <person name="Lim Z.W."/>
            <person name="Tay B.H."/>
            <person name="Tohari S."/>
            <person name="Kong K.W."/>
            <person name="Ho S."/>
            <person name="Lorente-Galdos B."/>
            <person name="Quilez J."/>
            <person name="Marques-Bonet T."/>
            <person name="Raney B.J."/>
            <person name="Ingham P.W."/>
            <person name="Tay A."/>
            <person name="Hillier L.W."/>
            <person name="Minx P."/>
            <person name="Boehm T."/>
            <person name="Wilson R.K."/>
            <person name="Brenner S."/>
            <person name="Warren W.C."/>
        </authorList>
    </citation>
    <scope>NUCLEOTIDE SEQUENCE [LARGE SCALE GENOMIC DNA]</scope>
</reference>
<organism evidence="9 10">
    <name type="scientific">Callorhinchus milii</name>
    <name type="common">Ghost shark</name>
    <dbReference type="NCBI Taxonomy" id="7868"/>
    <lineage>
        <taxon>Eukaryota</taxon>
        <taxon>Metazoa</taxon>
        <taxon>Chordata</taxon>
        <taxon>Craniata</taxon>
        <taxon>Vertebrata</taxon>
        <taxon>Chondrichthyes</taxon>
        <taxon>Holocephali</taxon>
        <taxon>Chimaeriformes</taxon>
        <taxon>Callorhinchidae</taxon>
        <taxon>Callorhinchus</taxon>
    </lineage>
</organism>
<keyword evidence="5" id="KW-0130">Cell adhesion</keyword>
<evidence type="ECO:0000256" key="2">
    <source>
        <dbReference type="ARBA" id="ARBA00022525"/>
    </source>
</evidence>
<feature type="domain" description="VWFA" evidence="8">
    <location>
        <begin position="546"/>
        <end position="732"/>
    </location>
</feature>
<dbReference type="PANTHER" id="PTHR24020:SF84">
    <property type="entry name" value="VWFA DOMAIN-CONTAINING PROTEIN"/>
    <property type="match status" value="1"/>
</dbReference>
<reference evidence="10" key="1">
    <citation type="journal article" date="2006" name="Science">
        <title>Ancient noncoding elements conserved in the human genome.</title>
        <authorList>
            <person name="Venkatesh B."/>
            <person name="Kirkness E.F."/>
            <person name="Loh Y.H."/>
            <person name="Halpern A.L."/>
            <person name="Lee A.P."/>
            <person name="Johnson J."/>
            <person name="Dandona N."/>
            <person name="Viswanathan L.D."/>
            <person name="Tay A."/>
            <person name="Venter J.C."/>
            <person name="Strausberg R.L."/>
            <person name="Brenner S."/>
        </authorList>
    </citation>
    <scope>NUCLEOTIDE SEQUENCE [LARGE SCALE GENOMIC DNA]</scope>
</reference>
<feature type="signal peptide" evidence="7">
    <location>
        <begin position="1"/>
        <end position="21"/>
    </location>
</feature>
<evidence type="ECO:0000313" key="10">
    <source>
        <dbReference type="Proteomes" id="UP000314986"/>
    </source>
</evidence>